<dbReference type="EMBL" id="SIHJ01000001">
    <property type="protein sequence ID" value="TWT37852.1"/>
    <property type="molecule type" value="Genomic_DNA"/>
</dbReference>
<protein>
    <submittedName>
        <fullName evidence="2">NLI interacting factor-like phosphatase</fullName>
    </submittedName>
</protein>
<dbReference type="Proteomes" id="UP000316714">
    <property type="component" value="Unassembled WGS sequence"/>
</dbReference>
<gene>
    <name evidence="2" type="ORF">KOR34_28170</name>
</gene>
<dbReference type="InterPro" id="IPR004274">
    <property type="entry name" value="FCP1_dom"/>
</dbReference>
<dbReference type="InterPro" id="IPR023214">
    <property type="entry name" value="HAD_sf"/>
</dbReference>
<evidence type="ECO:0000313" key="3">
    <source>
        <dbReference type="Proteomes" id="UP000316714"/>
    </source>
</evidence>
<dbReference type="InterPro" id="IPR036412">
    <property type="entry name" value="HAD-like_sf"/>
</dbReference>
<comment type="caution">
    <text evidence="2">The sequence shown here is derived from an EMBL/GenBank/DDBJ whole genome shotgun (WGS) entry which is preliminary data.</text>
</comment>
<dbReference type="Gene3D" id="3.40.50.1000">
    <property type="entry name" value="HAD superfamily/HAD-like"/>
    <property type="match status" value="1"/>
</dbReference>
<dbReference type="SUPFAM" id="SSF56784">
    <property type="entry name" value="HAD-like"/>
    <property type="match status" value="1"/>
</dbReference>
<dbReference type="PROSITE" id="PS50969">
    <property type="entry name" value="FCP1"/>
    <property type="match status" value="1"/>
</dbReference>
<proteinExistence type="predicted"/>
<evidence type="ECO:0000313" key="2">
    <source>
        <dbReference type="EMBL" id="TWT37852.1"/>
    </source>
</evidence>
<feature type="domain" description="FCP1 homology" evidence="1">
    <location>
        <begin position="1"/>
        <end position="64"/>
    </location>
</feature>
<sequence length="94" mass="11089">METVYVKDLKRVKRLGYSLERILFIDDTPDKMARSFGNAVYVQPFEGDEEDEELPRLLAYLHSLANEADFRKLEKRGWRSQKSAQRYSVTRQST</sequence>
<name>A0A5C5VJG2_9BACT</name>
<organism evidence="2 3">
    <name type="scientific">Posidoniimonas corsicana</name>
    <dbReference type="NCBI Taxonomy" id="1938618"/>
    <lineage>
        <taxon>Bacteria</taxon>
        <taxon>Pseudomonadati</taxon>
        <taxon>Planctomycetota</taxon>
        <taxon>Planctomycetia</taxon>
        <taxon>Pirellulales</taxon>
        <taxon>Lacipirellulaceae</taxon>
        <taxon>Posidoniimonas</taxon>
    </lineage>
</organism>
<evidence type="ECO:0000259" key="1">
    <source>
        <dbReference type="PROSITE" id="PS50969"/>
    </source>
</evidence>
<accession>A0A5C5VJG2</accession>
<dbReference type="Pfam" id="PF03031">
    <property type="entry name" value="NIF"/>
    <property type="match status" value="1"/>
</dbReference>
<keyword evidence="3" id="KW-1185">Reference proteome</keyword>
<dbReference type="AlphaFoldDB" id="A0A5C5VJG2"/>
<reference evidence="2 3" key="1">
    <citation type="submission" date="2019-02" db="EMBL/GenBank/DDBJ databases">
        <title>Deep-cultivation of Planctomycetes and their phenomic and genomic characterization uncovers novel biology.</title>
        <authorList>
            <person name="Wiegand S."/>
            <person name="Jogler M."/>
            <person name="Boedeker C."/>
            <person name="Pinto D."/>
            <person name="Vollmers J."/>
            <person name="Rivas-Marin E."/>
            <person name="Kohn T."/>
            <person name="Peeters S.H."/>
            <person name="Heuer A."/>
            <person name="Rast P."/>
            <person name="Oberbeckmann S."/>
            <person name="Bunk B."/>
            <person name="Jeske O."/>
            <person name="Meyerdierks A."/>
            <person name="Storesund J.E."/>
            <person name="Kallscheuer N."/>
            <person name="Luecker S."/>
            <person name="Lage O.M."/>
            <person name="Pohl T."/>
            <person name="Merkel B.J."/>
            <person name="Hornburger P."/>
            <person name="Mueller R.-W."/>
            <person name="Bruemmer F."/>
            <person name="Labrenz M."/>
            <person name="Spormann A.M."/>
            <person name="Op Den Camp H."/>
            <person name="Overmann J."/>
            <person name="Amann R."/>
            <person name="Jetten M.S.M."/>
            <person name="Mascher T."/>
            <person name="Medema M.H."/>
            <person name="Devos D.P."/>
            <person name="Kaster A.-K."/>
            <person name="Ovreas L."/>
            <person name="Rohde M."/>
            <person name="Galperin M.Y."/>
            <person name="Jogler C."/>
        </authorList>
    </citation>
    <scope>NUCLEOTIDE SEQUENCE [LARGE SCALE GENOMIC DNA]</scope>
    <source>
        <strain evidence="2 3">KOR34</strain>
    </source>
</reference>